<evidence type="ECO:0000259" key="11">
    <source>
        <dbReference type="PROSITE" id="PS50157"/>
    </source>
</evidence>
<evidence type="ECO:0000256" key="8">
    <source>
        <dbReference type="PROSITE-ProRule" id="PRU00042"/>
    </source>
</evidence>
<keyword evidence="2" id="KW-0479">Metal-binding</keyword>
<evidence type="ECO:0000256" key="5">
    <source>
        <dbReference type="ARBA" id="ARBA00023015"/>
    </source>
</evidence>
<evidence type="ECO:0000256" key="1">
    <source>
        <dbReference type="ARBA" id="ARBA00004123"/>
    </source>
</evidence>
<keyword evidence="4" id="KW-0862">Zinc</keyword>
<evidence type="ECO:0000256" key="4">
    <source>
        <dbReference type="ARBA" id="ARBA00022833"/>
    </source>
</evidence>
<dbReference type="SMART" id="SM00355">
    <property type="entry name" value="ZnF_C2H2"/>
    <property type="match status" value="3"/>
</dbReference>
<reference evidence="12 13" key="1">
    <citation type="submission" date="2018-06" db="EMBL/GenBank/DDBJ databases">
        <title>Comparative genomics reveals the genomic features of Rhizophagus irregularis, R. cerebriforme, R. diaphanum and Gigaspora rosea, and their symbiotic lifestyle signature.</title>
        <authorList>
            <person name="Morin E."/>
            <person name="San Clemente H."/>
            <person name="Chen E.C.H."/>
            <person name="De La Providencia I."/>
            <person name="Hainaut M."/>
            <person name="Kuo A."/>
            <person name="Kohler A."/>
            <person name="Murat C."/>
            <person name="Tang N."/>
            <person name="Roy S."/>
            <person name="Loubradou J."/>
            <person name="Henrissat B."/>
            <person name="Grigoriev I.V."/>
            <person name="Corradi N."/>
            <person name="Roux C."/>
            <person name="Martin F.M."/>
        </authorList>
    </citation>
    <scope>NUCLEOTIDE SEQUENCE [LARGE SCALE GENOMIC DNA]</scope>
    <source>
        <strain evidence="12 13">DAOM 227022</strain>
    </source>
</reference>
<feature type="compositionally biased region" description="Polar residues" evidence="10">
    <location>
        <begin position="232"/>
        <end position="249"/>
    </location>
</feature>
<dbReference type="Gene3D" id="3.30.160.60">
    <property type="entry name" value="Classic Zinc Finger"/>
    <property type="match status" value="2"/>
</dbReference>
<evidence type="ECO:0000256" key="3">
    <source>
        <dbReference type="ARBA" id="ARBA00022771"/>
    </source>
</evidence>
<gene>
    <name evidence="12" type="ORF">C1645_832043</name>
</gene>
<proteinExistence type="predicted"/>
<dbReference type="OrthoDB" id="2408782at2759"/>
<dbReference type="PANTHER" id="PTHR46179">
    <property type="entry name" value="ZINC FINGER PROTEIN"/>
    <property type="match status" value="1"/>
</dbReference>
<evidence type="ECO:0000313" key="13">
    <source>
        <dbReference type="Proteomes" id="UP000265703"/>
    </source>
</evidence>
<evidence type="ECO:0000256" key="10">
    <source>
        <dbReference type="SAM" id="MobiDB-lite"/>
    </source>
</evidence>
<dbReference type="AlphaFoldDB" id="A0A397SIX0"/>
<feature type="region of interest" description="Disordered" evidence="10">
    <location>
        <begin position="373"/>
        <end position="406"/>
    </location>
</feature>
<feature type="region of interest" description="Disordered" evidence="10">
    <location>
        <begin position="230"/>
        <end position="249"/>
    </location>
</feature>
<dbReference type="SUPFAM" id="SSF57667">
    <property type="entry name" value="beta-beta-alpha zinc fingers"/>
    <property type="match status" value="2"/>
</dbReference>
<organism evidence="12 13">
    <name type="scientific">Glomus cerebriforme</name>
    <dbReference type="NCBI Taxonomy" id="658196"/>
    <lineage>
        <taxon>Eukaryota</taxon>
        <taxon>Fungi</taxon>
        <taxon>Fungi incertae sedis</taxon>
        <taxon>Mucoromycota</taxon>
        <taxon>Glomeromycotina</taxon>
        <taxon>Glomeromycetes</taxon>
        <taxon>Glomerales</taxon>
        <taxon>Glomeraceae</taxon>
        <taxon>Glomus</taxon>
    </lineage>
</organism>
<sequence>MSTTNITSAELIIHSCLWDNCNEFFASLPDLAAHIATVHMIPLSTFNCKWRSCHNCTFQTKYLLIQHIYSYHLSVAPNYVPSQGMVRANPYYPYYYYNQEFPSNIYQAYIPRSPYTPYPYHNPTFVQNIQSRLSARAVIFALENIELILNNNNNNNNKILITNSMISSEQNSLRQRFYPIDSQSSSSSSSSSLVVRQYKIPQFNVVTPSQIVKIQENVVPSQICKIHETDDSPQCFSNSKAPSTPSQKFQEQFNSSDLREEIEELRNLLKEQSKELNDKTQELDKNTKEMEKMSDDINEKSKEISKLKSIISLKDSEINIIKESLELQTNMSKILQEQNRRADDKLRRMWAEMLCRKADLIEKGRLNGYKYDEMNINDRPSSRKRVRKDYDDDDENSDLHPMELPASPHENISIITKAMICNWEGCGKSFRTKLALKAHVVSSHMGEEISKVSVINP</sequence>
<dbReference type="GO" id="GO:0005634">
    <property type="term" value="C:nucleus"/>
    <property type="evidence" value="ECO:0007669"/>
    <property type="project" value="UniProtKB-SubCell"/>
</dbReference>
<keyword evidence="5" id="KW-0805">Transcription regulation</keyword>
<dbReference type="GO" id="GO:0008270">
    <property type="term" value="F:zinc ion binding"/>
    <property type="evidence" value="ECO:0007669"/>
    <property type="project" value="UniProtKB-KW"/>
</dbReference>
<dbReference type="PROSITE" id="PS00028">
    <property type="entry name" value="ZINC_FINGER_C2H2_1"/>
    <property type="match status" value="2"/>
</dbReference>
<keyword evidence="9" id="KW-0175">Coiled coil</keyword>
<keyword evidence="6" id="KW-0804">Transcription</keyword>
<dbReference type="InterPro" id="IPR013087">
    <property type="entry name" value="Znf_C2H2_type"/>
</dbReference>
<name>A0A397SIX0_9GLOM</name>
<dbReference type="PANTHER" id="PTHR46179:SF13">
    <property type="entry name" value="C2H2-TYPE DOMAIN-CONTAINING PROTEIN"/>
    <property type="match status" value="1"/>
</dbReference>
<feature type="coiled-coil region" evidence="9">
    <location>
        <begin position="255"/>
        <end position="310"/>
    </location>
</feature>
<accession>A0A397SIX0</accession>
<dbReference type="Proteomes" id="UP000265703">
    <property type="component" value="Unassembled WGS sequence"/>
</dbReference>
<evidence type="ECO:0000256" key="9">
    <source>
        <dbReference type="SAM" id="Coils"/>
    </source>
</evidence>
<evidence type="ECO:0000313" key="12">
    <source>
        <dbReference type="EMBL" id="RIA84586.1"/>
    </source>
</evidence>
<evidence type="ECO:0000256" key="6">
    <source>
        <dbReference type="ARBA" id="ARBA00023163"/>
    </source>
</evidence>
<dbReference type="EMBL" id="QKYT01000482">
    <property type="protein sequence ID" value="RIA84586.1"/>
    <property type="molecule type" value="Genomic_DNA"/>
</dbReference>
<protein>
    <recommendedName>
        <fullName evidence="11">C2H2-type domain-containing protein</fullName>
    </recommendedName>
</protein>
<evidence type="ECO:0000256" key="2">
    <source>
        <dbReference type="ARBA" id="ARBA00022723"/>
    </source>
</evidence>
<dbReference type="PROSITE" id="PS50157">
    <property type="entry name" value="ZINC_FINGER_C2H2_2"/>
    <property type="match status" value="1"/>
</dbReference>
<dbReference type="InterPro" id="IPR036236">
    <property type="entry name" value="Znf_C2H2_sf"/>
</dbReference>
<keyword evidence="13" id="KW-1185">Reference proteome</keyword>
<evidence type="ECO:0000256" key="7">
    <source>
        <dbReference type="ARBA" id="ARBA00023242"/>
    </source>
</evidence>
<comment type="subcellular location">
    <subcellularLocation>
        <location evidence="1">Nucleus</location>
    </subcellularLocation>
</comment>
<keyword evidence="7" id="KW-0539">Nucleus</keyword>
<comment type="caution">
    <text evidence="12">The sequence shown here is derived from an EMBL/GenBank/DDBJ whole genome shotgun (WGS) entry which is preliminary data.</text>
</comment>
<feature type="domain" description="C2H2-type" evidence="11">
    <location>
        <begin position="419"/>
        <end position="449"/>
    </location>
</feature>
<keyword evidence="3 8" id="KW-0863">Zinc-finger</keyword>
<dbReference type="GO" id="GO:0006357">
    <property type="term" value="P:regulation of transcription by RNA polymerase II"/>
    <property type="evidence" value="ECO:0007669"/>
    <property type="project" value="TreeGrafter"/>
</dbReference>
<dbReference type="STRING" id="658196.A0A397SIX0"/>
<dbReference type="InterPro" id="IPR051061">
    <property type="entry name" value="Zinc_finger_trans_reg"/>
</dbReference>